<dbReference type="PANTHER" id="PTHR24221">
    <property type="entry name" value="ATP-BINDING CASSETTE SUB-FAMILY B"/>
    <property type="match status" value="1"/>
</dbReference>
<dbReference type="CDD" id="cd18584">
    <property type="entry name" value="ABC_6TM_AarD_CydD"/>
    <property type="match status" value="1"/>
</dbReference>
<feature type="domain" description="ABC transmembrane type-1" evidence="10">
    <location>
        <begin position="20"/>
        <end position="303"/>
    </location>
</feature>
<comment type="subcellular location">
    <subcellularLocation>
        <location evidence="1">Cell membrane</location>
        <topology evidence="1">Multi-pass membrane protein</topology>
    </subcellularLocation>
</comment>
<keyword evidence="4 11" id="KW-0067">ATP-binding</keyword>
<keyword evidence="2 8" id="KW-0812">Transmembrane</keyword>
<dbReference type="InterPro" id="IPR003593">
    <property type="entry name" value="AAA+_ATPase"/>
</dbReference>
<dbReference type="Gene3D" id="1.20.1560.10">
    <property type="entry name" value="ABC transporter type 1, transmembrane domain"/>
    <property type="match status" value="2"/>
</dbReference>
<dbReference type="Pfam" id="PF00005">
    <property type="entry name" value="ABC_tran"/>
    <property type="match status" value="2"/>
</dbReference>
<evidence type="ECO:0000259" key="9">
    <source>
        <dbReference type="PROSITE" id="PS50893"/>
    </source>
</evidence>
<feature type="domain" description="ABC transporter" evidence="9">
    <location>
        <begin position="909"/>
        <end position="1121"/>
    </location>
</feature>
<feature type="transmembrane region" description="Helical" evidence="8">
    <location>
        <begin position="53"/>
        <end position="74"/>
    </location>
</feature>
<dbReference type="GO" id="GO:0045454">
    <property type="term" value="P:cell redox homeostasis"/>
    <property type="evidence" value="ECO:0007669"/>
    <property type="project" value="InterPro"/>
</dbReference>
<name>A0A4R6V3P8_9PSEU</name>
<evidence type="ECO:0000256" key="3">
    <source>
        <dbReference type="ARBA" id="ARBA00022741"/>
    </source>
</evidence>
<dbReference type="GO" id="GO:0042883">
    <property type="term" value="P:cysteine transport"/>
    <property type="evidence" value="ECO:0007669"/>
    <property type="project" value="InterPro"/>
</dbReference>
<comment type="caution">
    <text evidence="11">The sequence shown here is derived from an EMBL/GenBank/DDBJ whole genome shotgun (WGS) entry which is preliminary data.</text>
</comment>
<dbReference type="PROSITE" id="PS50929">
    <property type="entry name" value="ABC_TM1F"/>
    <property type="match status" value="2"/>
</dbReference>
<feature type="region of interest" description="Disordered" evidence="7">
    <location>
        <begin position="545"/>
        <end position="566"/>
    </location>
</feature>
<feature type="transmembrane region" description="Helical" evidence="8">
    <location>
        <begin position="240"/>
        <end position="268"/>
    </location>
</feature>
<dbReference type="PROSITE" id="PS50893">
    <property type="entry name" value="ABC_TRANSPORTER_2"/>
    <property type="match status" value="2"/>
</dbReference>
<dbReference type="PROSITE" id="PS00211">
    <property type="entry name" value="ABC_TRANSPORTER_1"/>
    <property type="match status" value="1"/>
</dbReference>
<feature type="transmembrane region" description="Helical" evidence="8">
    <location>
        <begin position="274"/>
        <end position="291"/>
    </location>
</feature>
<dbReference type="Gene3D" id="3.40.50.300">
    <property type="entry name" value="P-loop containing nucleotide triphosphate hydrolases"/>
    <property type="match status" value="2"/>
</dbReference>
<dbReference type="InterPro" id="IPR003439">
    <property type="entry name" value="ABC_transporter-like_ATP-bd"/>
</dbReference>
<dbReference type="GO" id="GO:0140359">
    <property type="term" value="F:ABC-type transporter activity"/>
    <property type="evidence" value="ECO:0007669"/>
    <property type="project" value="InterPro"/>
</dbReference>
<feature type="transmembrane region" description="Helical" evidence="8">
    <location>
        <begin position="845"/>
        <end position="865"/>
    </location>
</feature>
<sequence length="1124" mass="114547">MKPLDPRLLRHVAPVRRHVVLCAGVGIATAGLVVVQADLVATAVTRGFLGGETLAALGGVLAALLAVVAGRALLAGAGEVAGARAAASVVAGLRGRLVAKALELGPDDPRLPAPSRLATLATQGVDGLDGYVRRYLPTLLVAAVVPLAVGARILGADWLSAVIITATVPLIPIFMILIGTYTQHAVARRWRTLAVLGHHFLDLVAGLDVLVAFGRARRQTGRMREIAERHRTATMATLRVAFLSALALELLATLSVALVAVAVGLRLVHGDLDLHTALLVIILAPEVYLPLRAVGARFHDSLDGLTAAQEAFAVLELAPLAAGERRPAPDPRRVPLRVREVGVAGRGGDPVLAGFSLTVAPGEVVGIAGPSGAGKTTLLDLLRGARRPEEGSVEVGGVDLAAIDPASWRERVAWVPQRPVLLAGTVASNLRLGAPSAADEAVAAAASAAALDVPLDTPVGDGGAGLSTGQRRRVALARALLADRPLLLLDEPTEGVDADTERAVLDALPGVLAGRSAVVVSHRAAVLELCDRVVTVPYRASSAPAVEPGARTGDVRRSPVPTPTVADLATPAPSVGTARWLARLLRPRAGRWALAVLLGAAAIASGVALTGTSAWLISTAALHPPVLTLMVAIVAVRAFGLARGVLRYAEQLVAHDAALRLGVDLRVRLWTALVRLGPAATARRRRGDLLARLVGDVDAAEDVVVRVALPATRAALVGVAAVVALALVLPAAGIALAVGLLVAGVVAPALALWAVRRAAARTAGLRGEVLATTTETLEAAGEILAFGAGEDRRRALAAVDDRLTAVSRRAAFSAGLGSGLGVLALGATAVATTALGLVALADGRLAGTALAVLALVPLACSDVVAGLPEAATRLATAGPAMRRLVELETAPAPVVEPSVPAALGAGDHLGADDLAVRWPGATSDVLHGVDLDLAPGGALVVAGPSGAGKSTLLAALARTLPARAGRASVDGVDVARCDGDDVRSRQAWCGPASHLFDSTLRENLLLARPDASDDDLVAVLGKARLGVWFAELPEGLDTPLGEHGGAVSGGERQRLGVARVLLADRPVLVLDEPAAHLDPDTADALCADLLAAGAGRTVLVVSHRPDEFPGLPVLRLGARERAVT</sequence>
<dbReference type="InterPro" id="IPR017871">
    <property type="entry name" value="ABC_transporter-like_CS"/>
</dbReference>
<dbReference type="Proteomes" id="UP000295705">
    <property type="component" value="Unassembled WGS sequence"/>
</dbReference>
<evidence type="ECO:0000256" key="7">
    <source>
        <dbReference type="SAM" id="MobiDB-lite"/>
    </source>
</evidence>
<evidence type="ECO:0000259" key="10">
    <source>
        <dbReference type="PROSITE" id="PS50929"/>
    </source>
</evidence>
<dbReference type="InterPro" id="IPR014216">
    <property type="entry name" value="ABC_transptr_CydD"/>
</dbReference>
<dbReference type="InterPro" id="IPR036640">
    <property type="entry name" value="ABC1_TM_sf"/>
</dbReference>
<dbReference type="InterPro" id="IPR014223">
    <property type="entry name" value="ABC_CydC/D"/>
</dbReference>
<proteinExistence type="predicted"/>
<keyword evidence="3" id="KW-0547">Nucleotide-binding</keyword>
<feature type="domain" description="ABC transmembrane type-1" evidence="10">
    <location>
        <begin position="593"/>
        <end position="876"/>
    </location>
</feature>
<accession>A0A4R6V3P8</accession>
<dbReference type="AlphaFoldDB" id="A0A4R6V3P8"/>
<dbReference type="SUPFAM" id="SSF90123">
    <property type="entry name" value="ABC transporter transmembrane region"/>
    <property type="match status" value="2"/>
</dbReference>
<dbReference type="EMBL" id="SNYO01000007">
    <property type="protein sequence ID" value="TDQ52799.1"/>
    <property type="molecule type" value="Genomic_DNA"/>
</dbReference>
<keyword evidence="6 8" id="KW-0472">Membrane</keyword>
<feature type="transmembrane region" description="Helical" evidence="8">
    <location>
        <begin position="592"/>
        <end position="616"/>
    </location>
</feature>
<reference evidence="11 12" key="1">
    <citation type="submission" date="2019-03" db="EMBL/GenBank/DDBJ databases">
        <title>Genomic Encyclopedia of Type Strains, Phase IV (KMG-IV): sequencing the most valuable type-strain genomes for metagenomic binning, comparative biology and taxonomic classification.</title>
        <authorList>
            <person name="Goeker M."/>
        </authorList>
    </citation>
    <scope>NUCLEOTIDE SEQUENCE [LARGE SCALE GENOMIC DNA]</scope>
    <source>
        <strain evidence="11 12">DSM 45775</strain>
    </source>
</reference>
<dbReference type="GO" id="GO:0016887">
    <property type="term" value="F:ATP hydrolysis activity"/>
    <property type="evidence" value="ECO:0007669"/>
    <property type="project" value="InterPro"/>
</dbReference>
<feature type="transmembrane region" description="Helical" evidence="8">
    <location>
        <begin position="161"/>
        <end position="181"/>
    </location>
</feature>
<dbReference type="RefSeq" id="WP_133828530.1">
    <property type="nucleotide sequence ID" value="NZ_BAABHR010000012.1"/>
</dbReference>
<keyword evidence="12" id="KW-1185">Reference proteome</keyword>
<dbReference type="GO" id="GO:0005886">
    <property type="term" value="C:plasma membrane"/>
    <property type="evidence" value="ECO:0007669"/>
    <property type="project" value="UniProtKB-SubCell"/>
</dbReference>
<dbReference type="NCBIfam" id="TIGR02868">
    <property type="entry name" value="CydC"/>
    <property type="match status" value="1"/>
</dbReference>
<feature type="transmembrane region" description="Helical" evidence="8">
    <location>
        <begin position="20"/>
        <end position="41"/>
    </location>
</feature>
<organism evidence="11 12">
    <name type="scientific">Actinomycetospora succinea</name>
    <dbReference type="NCBI Taxonomy" id="663603"/>
    <lineage>
        <taxon>Bacteria</taxon>
        <taxon>Bacillati</taxon>
        <taxon>Actinomycetota</taxon>
        <taxon>Actinomycetes</taxon>
        <taxon>Pseudonocardiales</taxon>
        <taxon>Pseudonocardiaceae</taxon>
        <taxon>Actinomycetospora</taxon>
    </lineage>
</organism>
<feature type="transmembrane region" description="Helical" evidence="8">
    <location>
        <begin position="622"/>
        <end position="642"/>
    </location>
</feature>
<evidence type="ECO:0000256" key="2">
    <source>
        <dbReference type="ARBA" id="ARBA00022692"/>
    </source>
</evidence>
<evidence type="ECO:0000313" key="11">
    <source>
        <dbReference type="EMBL" id="TDQ52799.1"/>
    </source>
</evidence>
<evidence type="ECO:0000256" key="1">
    <source>
        <dbReference type="ARBA" id="ARBA00004651"/>
    </source>
</evidence>
<evidence type="ECO:0000256" key="5">
    <source>
        <dbReference type="ARBA" id="ARBA00022989"/>
    </source>
</evidence>
<feature type="transmembrane region" description="Helical" evidence="8">
    <location>
        <begin position="734"/>
        <end position="755"/>
    </location>
</feature>
<dbReference type="GO" id="GO:0034775">
    <property type="term" value="P:glutathione transmembrane transport"/>
    <property type="evidence" value="ECO:0007669"/>
    <property type="project" value="InterPro"/>
</dbReference>
<dbReference type="InterPro" id="IPR027417">
    <property type="entry name" value="P-loop_NTPase"/>
</dbReference>
<keyword evidence="5 8" id="KW-1133">Transmembrane helix</keyword>
<gene>
    <name evidence="11" type="ORF">EV188_107176</name>
</gene>
<dbReference type="SMART" id="SM00382">
    <property type="entry name" value="AAA"/>
    <property type="match status" value="2"/>
</dbReference>
<dbReference type="OrthoDB" id="9806127at2"/>
<dbReference type="PANTHER" id="PTHR24221:SF590">
    <property type="entry name" value="COMPONENT LINKED WITH THE ASSEMBLY OF CYTOCHROME' TRANSPORT TRANSMEMBRANE ATP-BINDING PROTEIN ABC TRANSPORTER CYDD-RELATED"/>
    <property type="match status" value="1"/>
</dbReference>
<dbReference type="GO" id="GO:0005524">
    <property type="term" value="F:ATP binding"/>
    <property type="evidence" value="ECO:0007669"/>
    <property type="project" value="UniProtKB-KW"/>
</dbReference>
<dbReference type="InterPro" id="IPR039421">
    <property type="entry name" value="Type_1_exporter"/>
</dbReference>
<dbReference type="CDD" id="cd03228">
    <property type="entry name" value="ABCC_MRP_Like"/>
    <property type="match status" value="2"/>
</dbReference>
<dbReference type="SUPFAM" id="SSF52540">
    <property type="entry name" value="P-loop containing nucleoside triphosphate hydrolases"/>
    <property type="match status" value="2"/>
</dbReference>
<dbReference type="InterPro" id="IPR011527">
    <property type="entry name" value="ABC1_TM_dom"/>
</dbReference>
<dbReference type="Pfam" id="PF00664">
    <property type="entry name" value="ABC_membrane"/>
    <property type="match status" value="2"/>
</dbReference>
<feature type="transmembrane region" description="Helical" evidence="8">
    <location>
        <begin position="135"/>
        <end position="155"/>
    </location>
</feature>
<feature type="transmembrane region" description="Helical" evidence="8">
    <location>
        <begin position="711"/>
        <end position="728"/>
    </location>
</feature>
<evidence type="ECO:0000313" key="12">
    <source>
        <dbReference type="Proteomes" id="UP000295705"/>
    </source>
</evidence>
<feature type="transmembrane region" description="Helical" evidence="8">
    <location>
        <begin position="812"/>
        <end position="839"/>
    </location>
</feature>
<evidence type="ECO:0000256" key="8">
    <source>
        <dbReference type="SAM" id="Phobius"/>
    </source>
</evidence>
<evidence type="ECO:0000256" key="4">
    <source>
        <dbReference type="ARBA" id="ARBA00022840"/>
    </source>
</evidence>
<protein>
    <submittedName>
        <fullName evidence="11">ATP-binding cassette subfamily C protein CydCD</fullName>
    </submittedName>
</protein>
<evidence type="ECO:0000256" key="6">
    <source>
        <dbReference type="ARBA" id="ARBA00023136"/>
    </source>
</evidence>
<feature type="domain" description="ABC transporter" evidence="9">
    <location>
        <begin position="336"/>
        <end position="563"/>
    </location>
</feature>
<dbReference type="NCBIfam" id="TIGR02857">
    <property type="entry name" value="CydD"/>
    <property type="match status" value="1"/>
</dbReference>